<dbReference type="PANTHER" id="PTHR43479">
    <property type="entry name" value="ACREF/ENVCD OPERON REPRESSOR-RELATED"/>
    <property type="match status" value="1"/>
</dbReference>
<dbReference type="PRINTS" id="PR00455">
    <property type="entry name" value="HTHTETR"/>
</dbReference>
<dbReference type="EMBL" id="VSSQ01063035">
    <property type="protein sequence ID" value="MPN16128.1"/>
    <property type="molecule type" value="Genomic_DNA"/>
</dbReference>
<name>A0A645FNV9_9ZZZZ</name>
<dbReference type="AlphaFoldDB" id="A0A645FNV9"/>
<dbReference type="Gene3D" id="1.10.357.10">
    <property type="entry name" value="Tetracycline Repressor, domain 2"/>
    <property type="match status" value="1"/>
</dbReference>
<dbReference type="InterPro" id="IPR009057">
    <property type="entry name" value="Homeodomain-like_sf"/>
</dbReference>
<dbReference type="InterPro" id="IPR050624">
    <property type="entry name" value="HTH-type_Tx_Regulator"/>
</dbReference>
<evidence type="ECO:0000313" key="3">
    <source>
        <dbReference type="EMBL" id="MPN16128.1"/>
    </source>
</evidence>
<dbReference type="InterPro" id="IPR001647">
    <property type="entry name" value="HTH_TetR"/>
</dbReference>
<dbReference type="GO" id="GO:0003677">
    <property type="term" value="F:DNA binding"/>
    <property type="evidence" value="ECO:0007669"/>
    <property type="project" value="UniProtKB-KW"/>
</dbReference>
<proteinExistence type="predicted"/>
<dbReference type="PANTHER" id="PTHR43479:SF11">
    <property type="entry name" value="ACREF_ENVCD OPERON REPRESSOR-RELATED"/>
    <property type="match status" value="1"/>
</dbReference>
<dbReference type="PROSITE" id="PS50977">
    <property type="entry name" value="HTH_TETR_2"/>
    <property type="match status" value="1"/>
</dbReference>
<evidence type="ECO:0000259" key="2">
    <source>
        <dbReference type="PROSITE" id="PS50977"/>
    </source>
</evidence>
<accession>A0A645FNV9</accession>
<dbReference type="SUPFAM" id="SSF46689">
    <property type="entry name" value="Homeodomain-like"/>
    <property type="match status" value="1"/>
</dbReference>
<organism evidence="3">
    <name type="scientific">bioreactor metagenome</name>
    <dbReference type="NCBI Taxonomy" id="1076179"/>
    <lineage>
        <taxon>unclassified sequences</taxon>
        <taxon>metagenomes</taxon>
        <taxon>ecological metagenomes</taxon>
    </lineage>
</organism>
<keyword evidence="1" id="KW-0238">DNA-binding</keyword>
<feature type="domain" description="HTH tetR-type" evidence="2">
    <location>
        <begin position="1"/>
        <end position="61"/>
    </location>
</feature>
<sequence length="188" mass="21243">MSNREKLLEGALELFATRGYDAVGVQEIADHGGVQKPTLYHYFGSKTGLLQTLLAENLAPFLDEVEKAATYDHNVLMSLRITTATYFNFASDHASLYRLFLGLWFAPPTSEPFQMVAMYNQRQQEILETLFYQGSLDHGNMKDRQRAYAATFLGMINTYIALGLNGHVQLDQLLVQNAVHQFMHGIFS</sequence>
<evidence type="ECO:0000256" key="1">
    <source>
        <dbReference type="ARBA" id="ARBA00023125"/>
    </source>
</evidence>
<comment type="caution">
    <text evidence="3">The sequence shown here is derived from an EMBL/GenBank/DDBJ whole genome shotgun (WGS) entry which is preliminary data.</text>
</comment>
<reference evidence="3" key="1">
    <citation type="submission" date="2019-08" db="EMBL/GenBank/DDBJ databases">
        <authorList>
            <person name="Kucharzyk K."/>
            <person name="Murdoch R.W."/>
            <person name="Higgins S."/>
            <person name="Loffler F."/>
        </authorList>
    </citation>
    <scope>NUCLEOTIDE SEQUENCE</scope>
</reference>
<protein>
    <recommendedName>
        <fullName evidence="2">HTH tetR-type domain-containing protein</fullName>
    </recommendedName>
</protein>
<gene>
    <name evidence="3" type="ORF">SDC9_163466</name>
</gene>
<dbReference type="Pfam" id="PF00440">
    <property type="entry name" value="TetR_N"/>
    <property type="match status" value="1"/>
</dbReference>